<sequence>MQPISTPIAKQAAMNLYAQDEKAPVYEAYAHGHAHGHAHAHDLDGDESAQWSARTGAASHKPCHNGRLRRMLVPALLAFLALSVLGALFCVFGEGMADPNELVEGLFQVKRAVDGSGSSESDFTKRKLYLIVIFVGLLVVVILAVMLSAWCCKGAFQNPLCCPCYLCACCGGLACLECIGCGLCAEGVDQM</sequence>
<reference evidence="2" key="1">
    <citation type="submission" date="2023-03" db="EMBL/GenBank/DDBJ databases">
        <title>Massive genome expansion in bonnet fungi (Mycena s.s.) driven by repeated elements and novel gene families across ecological guilds.</title>
        <authorList>
            <consortium name="Lawrence Berkeley National Laboratory"/>
            <person name="Harder C.B."/>
            <person name="Miyauchi S."/>
            <person name="Viragh M."/>
            <person name="Kuo A."/>
            <person name="Thoen E."/>
            <person name="Andreopoulos B."/>
            <person name="Lu D."/>
            <person name="Skrede I."/>
            <person name="Drula E."/>
            <person name="Henrissat B."/>
            <person name="Morin E."/>
            <person name="Kohler A."/>
            <person name="Barry K."/>
            <person name="LaButti K."/>
            <person name="Morin E."/>
            <person name="Salamov A."/>
            <person name="Lipzen A."/>
            <person name="Mereny Z."/>
            <person name="Hegedus B."/>
            <person name="Baldrian P."/>
            <person name="Stursova M."/>
            <person name="Weitz H."/>
            <person name="Taylor A."/>
            <person name="Grigoriev I.V."/>
            <person name="Nagy L.G."/>
            <person name="Martin F."/>
            <person name="Kauserud H."/>
        </authorList>
    </citation>
    <scope>NUCLEOTIDE SEQUENCE</scope>
    <source>
        <strain evidence="2">CBHHK173m</strain>
    </source>
</reference>
<keyword evidence="1" id="KW-0812">Transmembrane</keyword>
<evidence type="ECO:0000256" key="1">
    <source>
        <dbReference type="SAM" id="Phobius"/>
    </source>
</evidence>
<accession>A0AAD6TMC1</accession>
<proteinExistence type="predicted"/>
<feature type="transmembrane region" description="Helical" evidence="1">
    <location>
        <begin position="128"/>
        <end position="150"/>
    </location>
</feature>
<dbReference type="AlphaFoldDB" id="A0AAD6TMC1"/>
<evidence type="ECO:0008006" key="4">
    <source>
        <dbReference type="Google" id="ProtNLM"/>
    </source>
</evidence>
<comment type="caution">
    <text evidence="2">The sequence shown here is derived from an EMBL/GenBank/DDBJ whole genome shotgun (WGS) entry which is preliminary data.</text>
</comment>
<protein>
    <recommendedName>
        <fullName evidence="4">Transmembrane protein</fullName>
    </recommendedName>
</protein>
<evidence type="ECO:0000313" key="3">
    <source>
        <dbReference type="Proteomes" id="UP001222325"/>
    </source>
</evidence>
<keyword evidence="1" id="KW-0472">Membrane</keyword>
<dbReference type="EMBL" id="JARJCN010000130">
    <property type="protein sequence ID" value="KAJ7070390.1"/>
    <property type="molecule type" value="Genomic_DNA"/>
</dbReference>
<keyword evidence="3" id="KW-1185">Reference proteome</keyword>
<dbReference type="Proteomes" id="UP001222325">
    <property type="component" value="Unassembled WGS sequence"/>
</dbReference>
<keyword evidence="1" id="KW-1133">Transmembrane helix</keyword>
<organism evidence="2 3">
    <name type="scientific">Mycena belliarum</name>
    <dbReference type="NCBI Taxonomy" id="1033014"/>
    <lineage>
        <taxon>Eukaryota</taxon>
        <taxon>Fungi</taxon>
        <taxon>Dikarya</taxon>
        <taxon>Basidiomycota</taxon>
        <taxon>Agaricomycotina</taxon>
        <taxon>Agaricomycetes</taxon>
        <taxon>Agaricomycetidae</taxon>
        <taxon>Agaricales</taxon>
        <taxon>Marasmiineae</taxon>
        <taxon>Mycenaceae</taxon>
        <taxon>Mycena</taxon>
    </lineage>
</organism>
<gene>
    <name evidence="2" type="ORF">B0H15DRAFT_114745</name>
</gene>
<evidence type="ECO:0000313" key="2">
    <source>
        <dbReference type="EMBL" id="KAJ7070390.1"/>
    </source>
</evidence>
<name>A0AAD6TMC1_9AGAR</name>
<feature type="transmembrane region" description="Helical" evidence="1">
    <location>
        <begin position="71"/>
        <end position="92"/>
    </location>
</feature>